<reference evidence="1 2" key="1">
    <citation type="journal article" date="2015" name="Genome Biol. Evol.">
        <title>Phylogenomic analyses indicate that early fungi evolved digesting cell walls of algal ancestors of land plants.</title>
        <authorList>
            <person name="Chang Y."/>
            <person name="Wang S."/>
            <person name="Sekimoto S."/>
            <person name="Aerts A.L."/>
            <person name="Choi C."/>
            <person name="Clum A."/>
            <person name="LaButti K.M."/>
            <person name="Lindquist E.A."/>
            <person name="Yee Ngan C."/>
            <person name="Ohm R.A."/>
            <person name="Salamov A.A."/>
            <person name="Grigoriev I.V."/>
            <person name="Spatafora J.W."/>
            <person name="Berbee M.L."/>
        </authorList>
    </citation>
    <scope>NUCLEOTIDE SEQUENCE [LARGE SCALE GENOMIC DNA]</scope>
    <source>
        <strain evidence="1 2">NRRL 28638</strain>
    </source>
</reference>
<keyword evidence="2" id="KW-1185">Reference proteome</keyword>
<name>A0A137NXR4_CONC2</name>
<dbReference type="Proteomes" id="UP000070444">
    <property type="component" value="Unassembled WGS sequence"/>
</dbReference>
<dbReference type="EMBL" id="KQ964634">
    <property type="protein sequence ID" value="KXN67482.1"/>
    <property type="molecule type" value="Genomic_DNA"/>
</dbReference>
<dbReference type="AlphaFoldDB" id="A0A137NXR4"/>
<evidence type="ECO:0000313" key="2">
    <source>
        <dbReference type="Proteomes" id="UP000070444"/>
    </source>
</evidence>
<proteinExistence type="predicted"/>
<feature type="non-terminal residue" evidence="1">
    <location>
        <position position="1"/>
    </location>
</feature>
<protein>
    <submittedName>
        <fullName evidence="1">Uncharacterized protein</fullName>
    </submittedName>
</protein>
<sequence length="66" mass="7374">PITSNYPPCWYKQNDGAWACFDKVNDKCPWDGAVGPQTSAFLSVSPQYTESPTLLSAVREFLLSFQ</sequence>
<gene>
    <name evidence="1" type="ORF">CONCODRAFT_10454</name>
</gene>
<organism evidence="1 2">
    <name type="scientific">Conidiobolus coronatus (strain ATCC 28846 / CBS 209.66 / NRRL 28638)</name>
    <name type="common">Delacroixia coronata</name>
    <dbReference type="NCBI Taxonomy" id="796925"/>
    <lineage>
        <taxon>Eukaryota</taxon>
        <taxon>Fungi</taxon>
        <taxon>Fungi incertae sedis</taxon>
        <taxon>Zoopagomycota</taxon>
        <taxon>Entomophthoromycotina</taxon>
        <taxon>Entomophthoromycetes</taxon>
        <taxon>Entomophthorales</taxon>
        <taxon>Ancylistaceae</taxon>
        <taxon>Conidiobolus</taxon>
    </lineage>
</organism>
<accession>A0A137NXR4</accession>
<evidence type="ECO:0000313" key="1">
    <source>
        <dbReference type="EMBL" id="KXN67482.1"/>
    </source>
</evidence>